<comment type="similarity">
    <text evidence="1">Belongs to the phD/YefM antitoxin family.</text>
</comment>
<evidence type="ECO:0000313" key="3">
    <source>
        <dbReference type="Proteomes" id="UP001320876"/>
    </source>
</evidence>
<comment type="caution">
    <text evidence="2">The sequence shown here is derived from an EMBL/GenBank/DDBJ whole genome shotgun (WGS) entry which is preliminary data.</text>
</comment>
<dbReference type="Proteomes" id="UP001320876">
    <property type="component" value="Unassembled WGS sequence"/>
</dbReference>
<dbReference type="Gene3D" id="3.40.1620.10">
    <property type="entry name" value="YefM-like domain"/>
    <property type="match status" value="1"/>
</dbReference>
<organism evidence="2 3">
    <name type="scientific">Luteolibacter arcticus</name>
    <dbReference type="NCBI Taxonomy" id="1581411"/>
    <lineage>
        <taxon>Bacteria</taxon>
        <taxon>Pseudomonadati</taxon>
        <taxon>Verrucomicrobiota</taxon>
        <taxon>Verrucomicrobiia</taxon>
        <taxon>Verrucomicrobiales</taxon>
        <taxon>Verrucomicrobiaceae</taxon>
        <taxon>Luteolibacter</taxon>
    </lineage>
</organism>
<protein>
    <submittedName>
        <fullName evidence="2">Type II toxin-antitoxin system Phd/YefM family antitoxin</fullName>
    </submittedName>
</protein>
<sequence length="98" mass="10813">MKEVGLYDAKTKLSALVAELESGGEAIALTRHGKIVAELHPYRPALAPKRGCLKSADFYISQSFEDSETGFEDFFGDFEPPALKVAEEPMTRPLKKQP</sequence>
<name>A0ABT3GBM7_9BACT</name>
<keyword evidence="3" id="KW-1185">Reference proteome</keyword>
<evidence type="ECO:0000256" key="1">
    <source>
        <dbReference type="ARBA" id="ARBA00009981"/>
    </source>
</evidence>
<proteinExistence type="inferred from homology"/>
<gene>
    <name evidence="2" type="ORF">OKA05_00310</name>
</gene>
<reference evidence="2 3" key="1">
    <citation type="submission" date="2022-10" db="EMBL/GenBank/DDBJ databases">
        <title>Luteolibacter arcticus strain CCTCC AB 2014275, whole genome shotgun sequencing project.</title>
        <authorList>
            <person name="Zhao G."/>
            <person name="Shen L."/>
        </authorList>
    </citation>
    <scope>NUCLEOTIDE SEQUENCE [LARGE SCALE GENOMIC DNA]</scope>
    <source>
        <strain evidence="2 3">CCTCC AB 2014275</strain>
    </source>
</reference>
<dbReference type="SUPFAM" id="SSF143120">
    <property type="entry name" value="YefM-like"/>
    <property type="match status" value="1"/>
</dbReference>
<evidence type="ECO:0000313" key="2">
    <source>
        <dbReference type="EMBL" id="MCW1920974.1"/>
    </source>
</evidence>
<dbReference type="InterPro" id="IPR036165">
    <property type="entry name" value="YefM-like_sf"/>
</dbReference>
<dbReference type="EMBL" id="JAPDDT010000001">
    <property type="protein sequence ID" value="MCW1920974.1"/>
    <property type="molecule type" value="Genomic_DNA"/>
</dbReference>
<dbReference type="RefSeq" id="WP_264485083.1">
    <property type="nucleotide sequence ID" value="NZ_JAPDDT010000001.1"/>
</dbReference>
<accession>A0ABT3GBM7</accession>